<sequence>MTMTWGVPLEVGKALTWPVDRVAMHLLANRSRACGSVSVSISISISISINLQRLDQ</sequence>
<dbReference type="EMBL" id="JBHSGF010000005">
    <property type="protein sequence ID" value="MFC4555409.1"/>
    <property type="molecule type" value="Genomic_DNA"/>
</dbReference>
<keyword evidence="2" id="KW-1185">Reference proteome</keyword>
<dbReference type="Proteomes" id="UP001595955">
    <property type="component" value="Unassembled WGS sequence"/>
</dbReference>
<comment type="caution">
    <text evidence="1">The sequence shown here is derived from an EMBL/GenBank/DDBJ whole genome shotgun (WGS) entry which is preliminary data.</text>
</comment>
<protein>
    <submittedName>
        <fullName evidence="1">Uncharacterized protein</fullName>
    </submittedName>
</protein>
<evidence type="ECO:0000313" key="2">
    <source>
        <dbReference type="Proteomes" id="UP001595955"/>
    </source>
</evidence>
<organism evidence="1 2">
    <name type="scientific">Georgenia faecalis</name>
    <dbReference type="NCBI Taxonomy" id="2483799"/>
    <lineage>
        <taxon>Bacteria</taxon>
        <taxon>Bacillati</taxon>
        <taxon>Actinomycetota</taxon>
        <taxon>Actinomycetes</taxon>
        <taxon>Micrococcales</taxon>
        <taxon>Bogoriellaceae</taxon>
        <taxon>Georgenia</taxon>
    </lineage>
</organism>
<accession>A0ABV9DC74</accession>
<gene>
    <name evidence="1" type="ORF">ACFO3F_09135</name>
</gene>
<name>A0ABV9DC74_9MICO</name>
<evidence type="ECO:0000313" key="1">
    <source>
        <dbReference type="EMBL" id="MFC4555409.1"/>
    </source>
</evidence>
<dbReference type="RefSeq" id="WP_164471381.1">
    <property type="nucleotide sequence ID" value="NZ_CP033325.1"/>
</dbReference>
<reference evidence="2" key="1">
    <citation type="journal article" date="2019" name="Int. J. Syst. Evol. Microbiol.">
        <title>The Global Catalogue of Microorganisms (GCM) 10K type strain sequencing project: providing services to taxonomists for standard genome sequencing and annotation.</title>
        <authorList>
            <consortium name="The Broad Institute Genomics Platform"/>
            <consortium name="The Broad Institute Genome Sequencing Center for Infectious Disease"/>
            <person name="Wu L."/>
            <person name="Ma J."/>
        </authorList>
    </citation>
    <scope>NUCLEOTIDE SEQUENCE [LARGE SCALE GENOMIC DNA]</scope>
    <source>
        <strain evidence="2">JCM 3369</strain>
    </source>
</reference>
<proteinExistence type="predicted"/>